<name>Q2CHB8_OCEGH</name>
<feature type="region of interest" description="Disordered" evidence="1">
    <location>
        <begin position="870"/>
        <end position="889"/>
    </location>
</feature>
<accession>Q2CHB8</accession>
<dbReference type="SUPFAM" id="SSF53756">
    <property type="entry name" value="UDP-Glycosyltransferase/glycogen phosphorylase"/>
    <property type="match status" value="1"/>
</dbReference>
<evidence type="ECO:0000313" key="3">
    <source>
        <dbReference type="Proteomes" id="UP000003635"/>
    </source>
</evidence>
<gene>
    <name evidence="2" type="ORF">OG2516_18690</name>
</gene>
<sequence length="889" mass="100641">MGKFLRRPPESPSTHEGWVGLFPGHRLKGWLRDTSAPGRSLRVQVRIDSYVSPPLLANEKRPHLAAKGIGNVAHGFSLTLPETVPAQPRQRIELLDLSGTILLSPSLQAPEGTIAPAEPQAVPLHLPRKAYEGWFGLYSSRRVSGWCMVRDDPALKISVRVRVGDYLSDPITANEPREHLEERQCGDGRYGFSLHLPGHLMLAPDTVIEILLAESLLPIQRQSCRKFEAAFNSLPRKSSSGARRARTRRDNQAEVMLLWCPISVSGLTTQLQQVTAILRRHQIAYQISYHTAPTVDAHPELDHWIDPADIDSPKMVFYFERFVPFDRGFEGAFKVFYVNLDWLSDSIIPLVRTYADLVLAPVPYRLDDLRRMFCGQHVEHLPWPPAFAPDHEAAPRTGEAEDKIRVLYIGNDYDEMSRKSPVAVVEAMLACDRTDLVFDLKFRSRLPEEVRARLLAAPQVEKLIDEPTDHAMVRDLHRSADVSLIPNECEGNGLSILEAWALEVVPAVLNGHPMCDVVSETNAFLIECDDLGMREQTKLYRTDARRIGNFLAGLEREDLSRKLVKIREEAPLLLERQNKLERVILDAAHASGLHAKSVRLALREAHQVEPASRRPRIHDLMFGTRSRSTIARSTERIDVMMTTFQRPKLFSRSLEKLVDAMQQSPFEHRLFIAAEELDRETAEILQFYTEHVHQVLWTGQRQGLPYSWNMLGSALQHTIARTEHRPDYVCYIQDDCEILEPSSYFEVMATVANAADPGLLGFVSGYHTDIHPGFATSELEGRQIVFSDSVDGKNFMARPRTLQSIGPLSWWFKDGMRRGNPGPVRGSHFDLWQWQESPNSLKVQRRVNVVLPELTGHSADGAELSTWANDTSPEEVEKRISAGRVYHTR</sequence>
<reference evidence="2 3" key="1">
    <citation type="journal article" date="2010" name="J. Bacteriol.">
        <title>Genome sequences of Oceanicola granulosus HTCC2516(T) and Oceanicola batsensis HTCC2597(TDelta).</title>
        <authorList>
            <person name="Thrash J.C."/>
            <person name="Cho J.C."/>
            <person name="Vergin K.L."/>
            <person name="Giovannoni S.J."/>
        </authorList>
    </citation>
    <scope>NUCLEOTIDE SEQUENCE [LARGE SCALE GENOMIC DNA]</scope>
    <source>
        <strain evidence="3">ATCC BAA-861 / DSM 15982 / KCTC 12143 / HTCC2516</strain>
    </source>
</reference>
<dbReference type="Proteomes" id="UP000003635">
    <property type="component" value="Unassembled WGS sequence"/>
</dbReference>
<dbReference type="EMBL" id="AAOT01000006">
    <property type="protein sequence ID" value="EAR52121.1"/>
    <property type="molecule type" value="Genomic_DNA"/>
</dbReference>
<evidence type="ECO:0008006" key="4">
    <source>
        <dbReference type="Google" id="ProtNLM"/>
    </source>
</evidence>
<protein>
    <recommendedName>
        <fullName evidence="4">Glycosyltransferase</fullName>
    </recommendedName>
</protein>
<organism evidence="2 3">
    <name type="scientific">Oceanicola granulosus (strain ATCC BAA-861 / DSM 15982 / KCTC 12143 / HTCC2516)</name>
    <dbReference type="NCBI Taxonomy" id="314256"/>
    <lineage>
        <taxon>Bacteria</taxon>
        <taxon>Pseudomonadati</taxon>
        <taxon>Pseudomonadota</taxon>
        <taxon>Alphaproteobacteria</taxon>
        <taxon>Rhodobacterales</taxon>
        <taxon>Roseobacteraceae</taxon>
        <taxon>Oceanicola</taxon>
    </lineage>
</organism>
<dbReference type="HOGENOM" id="CLU_324611_0_0_5"/>
<comment type="caution">
    <text evidence="2">The sequence shown here is derived from an EMBL/GenBank/DDBJ whole genome shotgun (WGS) entry which is preliminary data.</text>
</comment>
<dbReference type="InterPro" id="IPR029044">
    <property type="entry name" value="Nucleotide-diphossugar_trans"/>
</dbReference>
<dbReference type="Gene3D" id="3.40.50.2000">
    <property type="entry name" value="Glycogen Phosphorylase B"/>
    <property type="match status" value="1"/>
</dbReference>
<evidence type="ECO:0000256" key="1">
    <source>
        <dbReference type="SAM" id="MobiDB-lite"/>
    </source>
</evidence>
<keyword evidence="3" id="KW-1185">Reference proteome</keyword>
<dbReference type="SUPFAM" id="SSF53448">
    <property type="entry name" value="Nucleotide-diphospho-sugar transferases"/>
    <property type="match status" value="1"/>
</dbReference>
<evidence type="ECO:0000313" key="2">
    <source>
        <dbReference type="EMBL" id="EAR52121.1"/>
    </source>
</evidence>
<dbReference type="STRING" id="314256.OG2516_18690"/>
<dbReference type="AlphaFoldDB" id="Q2CHB8"/>
<proteinExistence type="predicted"/>